<keyword evidence="2" id="KW-0210">Decarboxylase</keyword>
<evidence type="ECO:0000256" key="4">
    <source>
        <dbReference type="ARBA" id="ARBA00023154"/>
    </source>
</evidence>
<evidence type="ECO:0000256" key="5">
    <source>
        <dbReference type="ARBA" id="ARBA00023239"/>
    </source>
</evidence>
<dbReference type="PROSITE" id="PS00878">
    <property type="entry name" value="ODR_DC_2_1"/>
    <property type="match status" value="1"/>
</dbReference>
<reference evidence="7 8" key="1">
    <citation type="submission" date="2021-02" db="EMBL/GenBank/DDBJ databases">
        <authorList>
            <person name="Lee D.-H."/>
        </authorList>
    </citation>
    <scope>NUCLEOTIDE SEQUENCE [LARGE SCALE GENOMIC DNA]</scope>
    <source>
        <strain evidence="7 8">MMS20-R2-29</strain>
    </source>
</reference>
<evidence type="ECO:0000313" key="8">
    <source>
        <dbReference type="Proteomes" id="UP000809587"/>
    </source>
</evidence>
<dbReference type="PRINTS" id="PR01179">
    <property type="entry name" value="ODADCRBXLASE"/>
</dbReference>
<comment type="cofactor">
    <cofactor evidence="1">
        <name>pyridoxal 5'-phosphate</name>
        <dbReference type="ChEBI" id="CHEBI:597326"/>
    </cofactor>
</comment>
<keyword evidence="3" id="KW-0663">Pyridoxal phosphate</keyword>
<evidence type="ECO:0000256" key="2">
    <source>
        <dbReference type="ARBA" id="ARBA00022793"/>
    </source>
</evidence>
<keyword evidence="8" id="KW-1185">Reference proteome</keyword>
<evidence type="ECO:0000313" key="7">
    <source>
        <dbReference type="EMBL" id="MBM7086352.1"/>
    </source>
</evidence>
<evidence type="ECO:0000259" key="6">
    <source>
        <dbReference type="Pfam" id="PF02784"/>
    </source>
</evidence>
<dbReference type="Pfam" id="PF02784">
    <property type="entry name" value="Orn_Arg_deC_N"/>
    <property type="match status" value="1"/>
</dbReference>
<keyword evidence="5" id="KW-0456">Lyase</keyword>
<evidence type="ECO:0000256" key="3">
    <source>
        <dbReference type="ARBA" id="ARBA00022898"/>
    </source>
</evidence>
<dbReference type="InterPro" id="IPR022653">
    <property type="entry name" value="De-COase2_pyr-phos_BS"/>
</dbReference>
<dbReference type="Proteomes" id="UP000809587">
    <property type="component" value="Unassembled WGS sequence"/>
</dbReference>
<proteinExistence type="predicted"/>
<keyword evidence="4" id="KW-0457">Lysine biosynthesis</keyword>
<dbReference type="InterPro" id="IPR002986">
    <property type="entry name" value="DAP_deCOOHase_LysA"/>
</dbReference>
<dbReference type="EMBL" id="JAFEUO010000009">
    <property type="protein sequence ID" value="MBM7086352.1"/>
    <property type="molecule type" value="Genomic_DNA"/>
</dbReference>
<accession>A0ABS2JIM9</accession>
<dbReference type="Gene3D" id="3.20.20.10">
    <property type="entry name" value="Alanine racemase"/>
    <property type="match status" value="1"/>
</dbReference>
<dbReference type="InterPro" id="IPR029066">
    <property type="entry name" value="PLP-binding_barrel"/>
</dbReference>
<dbReference type="PANTHER" id="PTHR43727:SF2">
    <property type="entry name" value="GROUP IV DECARBOXYLASE"/>
    <property type="match status" value="1"/>
</dbReference>
<dbReference type="PANTHER" id="PTHR43727">
    <property type="entry name" value="DIAMINOPIMELATE DECARBOXYLASE"/>
    <property type="match status" value="1"/>
</dbReference>
<comment type="caution">
    <text evidence="7">The sequence shown here is derived from an EMBL/GenBank/DDBJ whole genome shotgun (WGS) entry which is preliminary data.</text>
</comment>
<dbReference type="InterPro" id="IPR022644">
    <property type="entry name" value="De-COase2_N"/>
</dbReference>
<sequence>MEGQPTVLDCRGLSPVLTVMRIKQAVTAGHGEAEPLEVILGDGCSREHITGALAGAAERVRYLTTAPWWQRDDLRYRAGRLHLGGTDLVELAAQVGTPSYVLRADRVRDNLDRVSAALDGAGIDHRVHYAVKANRTPALLTYLRAAGLPGVDVCSTGELAHVLACGFPAEAVSFTGTSLSTRDIEVLARSPRVRVNLDSVASLDALGRAGPGRDVGLRVNPGVGVGYQDDDRLRYSGAATTKFGIYAEHVAEALAVAARRDLRVTRLHLHVGCGYLDAQLDQLDRALATAAGFLPLFPDVTEVNLGGGLGVPHTAEDRLLDLDRWAGVVARHFGGRGLTVAVEPGDYLVKDAGVLLTTVTYVERRRDVLFAGLDAGFNLAMEPAFYGLPCEPAAIAPRWDEGTETYTVVGNINEALDVWATGHRMPKLRAGDPVALLNSGGYAASMSSDHCLRGQAGSVLLIEETVGASRRPPAVTGG</sequence>
<organism evidence="7 8">
    <name type="scientific">Micromonospora humidisoli</name>
    <dbReference type="NCBI Taxonomy" id="2807622"/>
    <lineage>
        <taxon>Bacteria</taxon>
        <taxon>Bacillati</taxon>
        <taxon>Actinomycetota</taxon>
        <taxon>Actinomycetes</taxon>
        <taxon>Micromonosporales</taxon>
        <taxon>Micromonosporaceae</taxon>
        <taxon>Micromonospora</taxon>
    </lineage>
</organism>
<dbReference type="PRINTS" id="PR01181">
    <property type="entry name" value="DAPDCRBXLASE"/>
</dbReference>
<dbReference type="CDD" id="cd06828">
    <property type="entry name" value="PLPDE_III_DapDC"/>
    <property type="match status" value="1"/>
</dbReference>
<dbReference type="SUPFAM" id="SSF50621">
    <property type="entry name" value="Alanine racemase C-terminal domain-like"/>
    <property type="match status" value="1"/>
</dbReference>
<name>A0ABS2JIM9_9ACTN</name>
<gene>
    <name evidence="7" type="ORF">JQN84_27870</name>
</gene>
<protein>
    <recommendedName>
        <fullName evidence="6">Orn/DAP/Arg decarboxylase 2 N-terminal domain-containing protein</fullName>
    </recommendedName>
</protein>
<dbReference type="Gene3D" id="2.40.37.10">
    <property type="entry name" value="Lyase, Ornithine Decarboxylase, Chain A, domain 1"/>
    <property type="match status" value="1"/>
</dbReference>
<evidence type="ECO:0000256" key="1">
    <source>
        <dbReference type="ARBA" id="ARBA00001933"/>
    </source>
</evidence>
<dbReference type="InterPro" id="IPR000183">
    <property type="entry name" value="Orn/DAP/Arg_de-COase"/>
</dbReference>
<dbReference type="RefSeq" id="WP_204961536.1">
    <property type="nucleotide sequence ID" value="NZ_JAFEUO010000009.1"/>
</dbReference>
<feature type="domain" description="Orn/DAP/Arg decarboxylase 2 N-terminal" evidence="6">
    <location>
        <begin position="107"/>
        <end position="349"/>
    </location>
</feature>
<dbReference type="InterPro" id="IPR009006">
    <property type="entry name" value="Ala_racemase/Decarboxylase_C"/>
</dbReference>
<keyword evidence="4" id="KW-0028">Amino-acid biosynthesis</keyword>
<dbReference type="SUPFAM" id="SSF51419">
    <property type="entry name" value="PLP-binding barrel"/>
    <property type="match status" value="1"/>
</dbReference>